<dbReference type="PRINTS" id="PR00744">
    <property type="entry name" value="GLHYDRLASE37"/>
</dbReference>
<organism evidence="3 4">
    <name type="scientific">Funiculus sociatus GB2-A5</name>
    <dbReference type="NCBI Taxonomy" id="2933946"/>
    <lineage>
        <taxon>Bacteria</taxon>
        <taxon>Bacillati</taxon>
        <taxon>Cyanobacteriota</taxon>
        <taxon>Cyanophyceae</taxon>
        <taxon>Coleofasciculales</taxon>
        <taxon>Coleofasciculaceae</taxon>
        <taxon>Funiculus</taxon>
    </lineage>
</organism>
<gene>
    <name evidence="3" type="ORF">NDI37_14060</name>
</gene>
<dbReference type="PROSITE" id="PS00928">
    <property type="entry name" value="TREHALASE_2"/>
    <property type="match status" value="1"/>
</dbReference>
<dbReference type="InterPro" id="IPR012341">
    <property type="entry name" value="6hp_glycosidase-like_sf"/>
</dbReference>
<evidence type="ECO:0000256" key="1">
    <source>
        <dbReference type="ARBA" id="ARBA00022801"/>
    </source>
</evidence>
<evidence type="ECO:0000256" key="2">
    <source>
        <dbReference type="ARBA" id="ARBA00023295"/>
    </source>
</evidence>
<dbReference type="EMBL" id="JAMPKK010000029">
    <property type="protein sequence ID" value="MEP0865593.1"/>
    <property type="molecule type" value="Genomic_DNA"/>
</dbReference>
<keyword evidence="2" id="KW-0326">Glycosidase</keyword>
<dbReference type="Gene3D" id="1.50.10.10">
    <property type="match status" value="1"/>
</dbReference>
<evidence type="ECO:0000313" key="4">
    <source>
        <dbReference type="Proteomes" id="UP001442494"/>
    </source>
</evidence>
<dbReference type="PANTHER" id="PTHR23403">
    <property type="entry name" value="TREHALASE"/>
    <property type="match status" value="1"/>
</dbReference>
<dbReference type="Proteomes" id="UP001442494">
    <property type="component" value="Unassembled WGS sequence"/>
</dbReference>
<keyword evidence="4" id="KW-1185">Reference proteome</keyword>
<dbReference type="InterPro" id="IPR018232">
    <property type="entry name" value="Glyco_hydro_37_CS"/>
</dbReference>
<protein>
    <submittedName>
        <fullName evidence="3">Alpha,alpha-trehalase</fullName>
    </submittedName>
</protein>
<comment type="caution">
    <text evidence="3">The sequence shown here is derived from an EMBL/GenBank/DDBJ whole genome shotgun (WGS) entry which is preliminary data.</text>
</comment>
<dbReference type="InterPro" id="IPR008928">
    <property type="entry name" value="6-hairpin_glycosidase_sf"/>
</dbReference>
<dbReference type="InterPro" id="IPR001661">
    <property type="entry name" value="Glyco_hydro_37"/>
</dbReference>
<dbReference type="Pfam" id="PF01204">
    <property type="entry name" value="Trehalase"/>
    <property type="match status" value="1"/>
</dbReference>
<dbReference type="RefSeq" id="WP_190420054.1">
    <property type="nucleotide sequence ID" value="NZ_JAMPKK010000029.1"/>
</dbReference>
<evidence type="ECO:0000313" key="3">
    <source>
        <dbReference type="EMBL" id="MEP0865593.1"/>
    </source>
</evidence>
<accession>A0ABV0JQ30</accession>
<sequence length="508" mass="59366">MNSQDLTQKETFLSPEKIKAVRVYIKETWKTLSRSHEHILDAARDPKIDHFPGKKWPIYISPKEERSQIEASLRKVLSQEEFNQIEIRTLPAEVEQIEEHGLLYLPHEYVVPGGRFNEMYGWDSYFIQLGLLQDGELELAKSLVEQLIYEIVHYGTILNANRTYMLTRSQPPLLTPMILALYQHTQDKEWLQSVLSATESFYYYWTLPPHLNQATGLSRYFALGEGPAPEVLISERDEEGRTHYDRVREYYRKFEVEAYDVSLYYDRESDRLTDLFYKGDRTMRESGFDPSYRFGPFNVDIIHYAPVCLNVLIYKMEEDTAEINDILGYKEIAHQWRDRAASRRQLIDKFLWDEEAGLYFDYNFHTGKRRNYEFATTFYPLWAGIASEEQAKRVVENLPDFEAPGGLLTSTRVTGSQWDAPFGWAPLQLIAVQGLLRYGYEEDAKRLARNFISLLVQEFERTGTLLEKYDVYNCSADVSDEIHFGYSSNEIGFGWTNAVFLELLAILD</sequence>
<keyword evidence="1" id="KW-0378">Hydrolase</keyword>
<dbReference type="PANTHER" id="PTHR23403:SF6">
    <property type="entry name" value="CYTOSOLIC NEUTRAL TREHALASE-RELATED"/>
    <property type="match status" value="1"/>
</dbReference>
<proteinExistence type="predicted"/>
<dbReference type="SUPFAM" id="SSF48208">
    <property type="entry name" value="Six-hairpin glycosidases"/>
    <property type="match status" value="1"/>
</dbReference>
<name>A0ABV0JQ30_9CYAN</name>
<reference evidence="3 4" key="1">
    <citation type="submission" date="2022-04" db="EMBL/GenBank/DDBJ databases">
        <title>Positive selection, recombination, and allopatry shape intraspecific diversity of widespread and dominant cyanobacteria.</title>
        <authorList>
            <person name="Wei J."/>
            <person name="Shu W."/>
            <person name="Hu C."/>
        </authorList>
    </citation>
    <scope>NUCLEOTIDE SEQUENCE [LARGE SCALE GENOMIC DNA]</scope>
    <source>
        <strain evidence="3 4">GB2-A5</strain>
    </source>
</reference>
<dbReference type="PROSITE" id="PS00927">
    <property type="entry name" value="TREHALASE_1"/>
    <property type="match status" value="1"/>
</dbReference>